<accession>A0A830H546</accession>
<proteinExistence type="predicted"/>
<gene>
    <name evidence="3" type="ORF">PPROV_000093200</name>
</gene>
<comment type="caution">
    <text evidence="3">The sequence shown here is derived from an EMBL/GenBank/DDBJ whole genome shotgun (WGS) entry which is preliminary data.</text>
</comment>
<protein>
    <recommendedName>
        <fullName evidence="5">Fe2OG dioxygenase domain-containing protein</fullName>
    </recommendedName>
</protein>
<reference evidence="3" key="1">
    <citation type="submission" date="2020-10" db="EMBL/GenBank/DDBJ databases">
        <title>Unveiling of a novel bifunctional photoreceptor, Dualchrome1, isolated from a cosmopolitan green alga.</title>
        <authorList>
            <person name="Suzuki S."/>
            <person name="Kawachi M."/>
        </authorList>
    </citation>
    <scope>NUCLEOTIDE SEQUENCE</scope>
    <source>
        <strain evidence="3">NIES 2893</strain>
    </source>
</reference>
<keyword evidence="4" id="KW-1185">Reference proteome</keyword>
<dbReference type="AlphaFoldDB" id="A0A830H546"/>
<dbReference type="OrthoDB" id="565629at2759"/>
<evidence type="ECO:0008006" key="5">
    <source>
        <dbReference type="Google" id="ProtNLM"/>
    </source>
</evidence>
<name>A0A830H546_9CHLO</name>
<dbReference type="Pfam" id="PF05721">
    <property type="entry name" value="PhyH"/>
    <property type="match status" value="1"/>
</dbReference>
<comment type="cofactor">
    <cofactor evidence="1">
        <name>Fe cation</name>
        <dbReference type="ChEBI" id="CHEBI:24875"/>
    </cofactor>
</comment>
<dbReference type="PANTHER" id="PTHR20883:SF46">
    <property type="entry name" value="PHYTANOYL-COA HYDROXYLASE"/>
    <property type="match status" value="1"/>
</dbReference>
<dbReference type="PANTHER" id="PTHR20883">
    <property type="entry name" value="PHYTANOYL-COA DIOXYGENASE DOMAIN CONTAINING 1"/>
    <property type="match status" value="1"/>
</dbReference>
<organism evidence="3 4">
    <name type="scientific">Pycnococcus provasolii</name>
    <dbReference type="NCBI Taxonomy" id="41880"/>
    <lineage>
        <taxon>Eukaryota</taxon>
        <taxon>Viridiplantae</taxon>
        <taxon>Chlorophyta</taxon>
        <taxon>Pseudoscourfieldiophyceae</taxon>
        <taxon>Pseudoscourfieldiales</taxon>
        <taxon>Pycnococcaceae</taxon>
        <taxon>Pycnococcus</taxon>
    </lineage>
</organism>
<feature type="compositionally biased region" description="Acidic residues" evidence="2">
    <location>
        <begin position="63"/>
        <end position="76"/>
    </location>
</feature>
<evidence type="ECO:0000256" key="2">
    <source>
        <dbReference type="SAM" id="MobiDB-lite"/>
    </source>
</evidence>
<evidence type="ECO:0000256" key="1">
    <source>
        <dbReference type="ARBA" id="ARBA00001962"/>
    </source>
</evidence>
<sequence length="274" mass="30419">MTYLCASSALEHFNKYGYLVVPALITNKDGALQDAKNKCMHVVQQAAVEASCPPPNTGRRGDDADDDDDDDEEEDEDLSWIVTGHGCIFEVPTSNEARTARRRDEYVRAAKGTCLNNVVERAAHTVAACLGAETFENNVRLFNDQYIVKPPQSTSAFGWHTDDQGVRKENAHTAPYVSVWIALDDADEQSGCLWVRNAKRKRDEEGEGEHDKGKPLVVNAGDAVILRHDVEHRSSANRARRWRCAYMPQFSLGTVAFRDGSPVALDVELRDATL</sequence>
<dbReference type="SUPFAM" id="SSF51197">
    <property type="entry name" value="Clavaminate synthase-like"/>
    <property type="match status" value="1"/>
</dbReference>
<dbReference type="Proteomes" id="UP000660262">
    <property type="component" value="Unassembled WGS sequence"/>
</dbReference>
<dbReference type="Gene3D" id="2.60.120.620">
    <property type="entry name" value="q2cbj1_9rhob like domain"/>
    <property type="match status" value="1"/>
</dbReference>
<evidence type="ECO:0000313" key="4">
    <source>
        <dbReference type="Proteomes" id="UP000660262"/>
    </source>
</evidence>
<dbReference type="EMBL" id="BNJQ01000002">
    <property type="protein sequence ID" value="GHP02175.1"/>
    <property type="molecule type" value="Genomic_DNA"/>
</dbReference>
<evidence type="ECO:0000313" key="3">
    <source>
        <dbReference type="EMBL" id="GHP02175.1"/>
    </source>
</evidence>
<feature type="region of interest" description="Disordered" evidence="2">
    <location>
        <begin position="50"/>
        <end position="76"/>
    </location>
</feature>
<dbReference type="InterPro" id="IPR008775">
    <property type="entry name" value="Phytyl_CoA_dOase-like"/>
</dbReference>